<gene>
    <name evidence="2" type="ORF">I6G66_00810</name>
</gene>
<sequence length="81" mass="8605">MTWIASLQTMAEPSSLLNCGFWLKPSALKKAVEAPRSVTGRLMKRDLVMLGSVCGAAVLLGAGLLGQNIHHAAPALRMLPH</sequence>
<accession>A0A7T2S4C2</accession>
<evidence type="ECO:0000256" key="1">
    <source>
        <dbReference type="SAM" id="Phobius"/>
    </source>
</evidence>
<keyword evidence="1" id="KW-0812">Transmembrane</keyword>
<organism evidence="2 3">
    <name type="scientific">Delftia acidovorans</name>
    <name type="common">Pseudomonas acidovorans</name>
    <name type="synonym">Comamonas acidovorans</name>
    <dbReference type="NCBI Taxonomy" id="80866"/>
    <lineage>
        <taxon>Bacteria</taxon>
        <taxon>Pseudomonadati</taxon>
        <taxon>Pseudomonadota</taxon>
        <taxon>Betaproteobacteria</taxon>
        <taxon>Burkholderiales</taxon>
        <taxon>Comamonadaceae</taxon>
        <taxon>Delftia</taxon>
    </lineage>
</organism>
<feature type="transmembrane region" description="Helical" evidence="1">
    <location>
        <begin position="47"/>
        <end position="69"/>
    </location>
</feature>
<keyword evidence="1" id="KW-1133">Transmembrane helix</keyword>
<evidence type="ECO:0000313" key="3">
    <source>
        <dbReference type="Proteomes" id="UP000594778"/>
    </source>
</evidence>
<keyword evidence="1" id="KW-0472">Membrane</keyword>
<dbReference type="EMBL" id="CP065668">
    <property type="protein sequence ID" value="QPS08648.1"/>
    <property type="molecule type" value="Genomic_DNA"/>
</dbReference>
<dbReference type="AlphaFoldDB" id="A0A7T2S4C2"/>
<reference evidence="2 3" key="1">
    <citation type="submission" date="2020-12" db="EMBL/GenBank/DDBJ databases">
        <title>FDA dAtabase for Regulatory Grade micrObial Sequences (FDA-ARGOS): Supporting development and validation of Infectious Disease Dx tests.</title>
        <authorList>
            <person name="Sproer C."/>
            <person name="Gronow S."/>
            <person name="Severitt S."/>
            <person name="Schroder I."/>
            <person name="Tallon L."/>
            <person name="Sadzewicz L."/>
            <person name="Zhao X."/>
            <person name="Boylan J."/>
            <person name="Ott S."/>
            <person name="Bowen H."/>
            <person name="Vavikolanu K."/>
            <person name="Mehta A."/>
            <person name="Aluvathingal J."/>
            <person name="Nadendla S."/>
            <person name="Lowell S."/>
            <person name="Myers T."/>
            <person name="Yan Y."/>
            <person name="Sichtig H."/>
        </authorList>
    </citation>
    <scope>NUCLEOTIDE SEQUENCE [LARGE SCALE GENOMIC DNA]</scope>
    <source>
        <strain evidence="2 3">FDAARGOS_909</strain>
    </source>
</reference>
<protein>
    <submittedName>
        <fullName evidence="2">Uncharacterized protein</fullName>
    </submittedName>
</protein>
<proteinExistence type="predicted"/>
<name>A0A7T2S4C2_DELAC</name>
<evidence type="ECO:0000313" key="2">
    <source>
        <dbReference type="EMBL" id="QPS08648.1"/>
    </source>
</evidence>
<dbReference type="Proteomes" id="UP000594778">
    <property type="component" value="Chromosome"/>
</dbReference>